<name>A0ABV6HNR2_9SPHI</name>
<feature type="transmembrane region" description="Helical" evidence="1">
    <location>
        <begin position="66"/>
        <end position="82"/>
    </location>
</feature>
<evidence type="ECO:0000256" key="1">
    <source>
        <dbReference type="SAM" id="Phobius"/>
    </source>
</evidence>
<dbReference type="EMBL" id="JBHLWO010000002">
    <property type="protein sequence ID" value="MFC0320505.1"/>
    <property type="molecule type" value="Genomic_DNA"/>
</dbReference>
<keyword evidence="3" id="KW-1185">Reference proteome</keyword>
<reference evidence="2 3" key="1">
    <citation type="submission" date="2024-09" db="EMBL/GenBank/DDBJ databases">
        <authorList>
            <person name="Sun Q."/>
            <person name="Mori K."/>
        </authorList>
    </citation>
    <scope>NUCLEOTIDE SEQUENCE [LARGE SCALE GENOMIC DNA]</scope>
    <source>
        <strain evidence="2 3">CCM 7765</strain>
    </source>
</reference>
<dbReference type="Proteomes" id="UP001589774">
    <property type="component" value="Unassembled WGS sequence"/>
</dbReference>
<gene>
    <name evidence="2" type="ORF">ACFFI0_19425</name>
</gene>
<evidence type="ECO:0000313" key="3">
    <source>
        <dbReference type="Proteomes" id="UP001589774"/>
    </source>
</evidence>
<keyword evidence="1" id="KW-0812">Transmembrane</keyword>
<organism evidence="2 3">
    <name type="scientific">Olivibacter oleidegradans</name>
    <dbReference type="NCBI Taxonomy" id="760123"/>
    <lineage>
        <taxon>Bacteria</taxon>
        <taxon>Pseudomonadati</taxon>
        <taxon>Bacteroidota</taxon>
        <taxon>Sphingobacteriia</taxon>
        <taxon>Sphingobacteriales</taxon>
        <taxon>Sphingobacteriaceae</taxon>
        <taxon>Olivibacter</taxon>
    </lineage>
</organism>
<feature type="transmembrane region" description="Helical" evidence="1">
    <location>
        <begin position="134"/>
        <end position="154"/>
    </location>
</feature>
<feature type="transmembrane region" description="Helical" evidence="1">
    <location>
        <begin position="166"/>
        <end position="184"/>
    </location>
</feature>
<proteinExistence type="predicted"/>
<protein>
    <submittedName>
        <fullName evidence="2">Uncharacterized protein</fullName>
    </submittedName>
</protein>
<accession>A0ABV6HNR2</accession>
<dbReference type="RefSeq" id="WP_130856803.1">
    <property type="nucleotide sequence ID" value="NZ_JBHLWO010000002.1"/>
</dbReference>
<evidence type="ECO:0000313" key="2">
    <source>
        <dbReference type="EMBL" id="MFC0320505.1"/>
    </source>
</evidence>
<feature type="transmembrane region" description="Helical" evidence="1">
    <location>
        <begin position="7"/>
        <end position="28"/>
    </location>
</feature>
<sequence>MNWKKTIRISFVLFLLIIQSLFLIAILLEHQRTTFIPIFVIFISIALTITYLRAPLHHEEHTYEHIFVALWIPVGALCSYYINNILHLGPVMAAGMVGTSASFLPNLNKRSHYLKQLPPAFYCGAFIGMSSTKVASSMLFILAASIFTGMLMILSKSLFSGLGGKLGVLAFAGVTITSLIFFLIF</sequence>
<keyword evidence="1" id="KW-1133">Transmembrane helix</keyword>
<feature type="transmembrane region" description="Helical" evidence="1">
    <location>
        <begin position="34"/>
        <end position="54"/>
    </location>
</feature>
<keyword evidence="1" id="KW-0472">Membrane</keyword>
<comment type="caution">
    <text evidence="2">The sequence shown here is derived from an EMBL/GenBank/DDBJ whole genome shotgun (WGS) entry which is preliminary data.</text>
</comment>